<dbReference type="EMBL" id="DRYK01000089">
    <property type="protein sequence ID" value="HHP68478.1"/>
    <property type="molecule type" value="Genomic_DNA"/>
</dbReference>
<accession>A0A7J3Y0E7</accession>
<gene>
    <name evidence="1" type="ORF">ENM60_06850</name>
</gene>
<evidence type="ECO:0000313" key="1">
    <source>
        <dbReference type="EMBL" id="HHP68478.1"/>
    </source>
</evidence>
<reference evidence="1" key="1">
    <citation type="journal article" date="2020" name="mSystems">
        <title>Genome- and Community-Level Interaction Insights into Carbon Utilization and Element Cycling Functions of Hydrothermarchaeota in Hydrothermal Sediment.</title>
        <authorList>
            <person name="Zhou Z."/>
            <person name="Liu Y."/>
            <person name="Xu W."/>
            <person name="Pan J."/>
            <person name="Luo Z.H."/>
            <person name="Li M."/>
        </authorList>
    </citation>
    <scope>NUCLEOTIDE SEQUENCE [LARGE SCALE GENOMIC DNA]</scope>
    <source>
        <strain evidence="1">SpSt-110</strain>
    </source>
</reference>
<comment type="caution">
    <text evidence="1">The sequence shown here is derived from an EMBL/GenBank/DDBJ whole genome shotgun (WGS) entry which is preliminary data.</text>
</comment>
<organism evidence="1">
    <name type="scientific">Thermogladius calderae</name>
    <dbReference type="NCBI Taxonomy" id="1200300"/>
    <lineage>
        <taxon>Archaea</taxon>
        <taxon>Thermoproteota</taxon>
        <taxon>Thermoprotei</taxon>
        <taxon>Desulfurococcales</taxon>
        <taxon>Desulfurococcaceae</taxon>
        <taxon>Thermogladius</taxon>
    </lineage>
</organism>
<protein>
    <submittedName>
        <fullName evidence="1">Uncharacterized protein</fullName>
    </submittedName>
</protein>
<name>A0A7J3Y0E7_9CREN</name>
<dbReference type="AlphaFoldDB" id="A0A7J3Y0E7"/>
<proteinExistence type="predicted"/>
<sequence>MKRALEDAIRLLDILIGDRESYFSGDYLNSEGRKLFEEAVRSILREAPYLRRRISRVRRKGDYNTILSLREDLAILLLKGGQEE</sequence>